<gene>
    <name evidence="2" type="ORF">GIL414_LOCUS33278</name>
    <name evidence="1" type="ORF">SMN809_LOCUS32649</name>
</gene>
<sequence>MKFLELENLIVNEQTFAIHKPYREVKLIRLLNVPAAISDALCSRYHIEMGR</sequence>
<dbReference type="Proteomes" id="UP000676336">
    <property type="component" value="Unassembled WGS sequence"/>
</dbReference>
<evidence type="ECO:0000313" key="2">
    <source>
        <dbReference type="EMBL" id="CAF4469733.1"/>
    </source>
</evidence>
<protein>
    <submittedName>
        <fullName evidence="1">Uncharacterized protein</fullName>
    </submittedName>
</protein>
<dbReference type="AlphaFoldDB" id="A0A8S2WLK2"/>
<proteinExistence type="predicted"/>
<accession>A0A8S2WLK2</accession>
<evidence type="ECO:0000313" key="1">
    <source>
        <dbReference type="EMBL" id="CAF4449564.1"/>
    </source>
</evidence>
<comment type="caution">
    <text evidence="1">The sequence shown here is derived from an EMBL/GenBank/DDBJ whole genome shotgun (WGS) entry which is preliminary data.</text>
</comment>
<dbReference type="Proteomes" id="UP000681720">
    <property type="component" value="Unassembled WGS sequence"/>
</dbReference>
<dbReference type="EMBL" id="CAJOBJ010073268">
    <property type="protein sequence ID" value="CAF4469733.1"/>
    <property type="molecule type" value="Genomic_DNA"/>
</dbReference>
<name>A0A8S2WLK2_9BILA</name>
<feature type="non-terminal residue" evidence="1">
    <location>
        <position position="51"/>
    </location>
</feature>
<dbReference type="EMBL" id="CAJOBI010069054">
    <property type="protein sequence ID" value="CAF4449564.1"/>
    <property type="molecule type" value="Genomic_DNA"/>
</dbReference>
<organism evidence="1 3">
    <name type="scientific">Rotaria magnacalcarata</name>
    <dbReference type="NCBI Taxonomy" id="392030"/>
    <lineage>
        <taxon>Eukaryota</taxon>
        <taxon>Metazoa</taxon>
        <taxon>Spiralia</taxon>
        <taxon>Gnathifera</taxon>
        <taxon>Rotifera</taxon>
        <taxon>Eurotatoria</taxon>
        <taxon>Bdelloidea</taxon>
        <taxon>Philodinida</taxon>
        <taxon>Philodinidae</taxon>
        <taxon>Rotaria</taxon>
    </lineage>
</organism>
<evidence type="ECO:0000313" key="3">
    <source>
        <dbReference type="Proteomes" id="UP000676336"/>
    </source>
</evidence>
<reference evidence="1" key="1">
    <citation type="submission" date="2021-02" db="EMBL/GenBank/DDBJ databases">
        <authorList>
            <person name="Nowell W R."/>
        </authorList>
    </citation>
    <scope>NUCLEOTIDE SEQUENCE</scope>
</reference>